<protein>
    <submittedName>
        <fullName evidence="3">Lysophospholipase L1</fullName>
    </submittedName>
</protein>
<dbReference type="STRING" id="254406.SAMN04488042_10381"/>
<dbReference type="GO" id="GO:0016788">
    <property type="term" value="F:hydrolase activity, acting on ester bonds"/>
    <property type="evidence" value="ECO:0007669"/>
    <property type="project" value="UniProtKB-ARBA"/>
</dbReference>
<evidence type="ECO:0000313" key="4">
    <source>
        <dbReference type="Proteomes" id="UP000199144"/>
    </source>
</evidence>
<dbReference type="OrthoDB" id="7840049at2"/>
<dbReference type="CDD" id="cd00229">
    <property type="entry name" value="SGNH_hydrolase"/>
    <property type="match status" value="1"/>
</dbReference>
<proteinExistence type="predicted"/>
<dbReference type="Proteomes" id="UP000199144">
    <property type="component" value="Unassembled WGS sequence"/>
</dbReference>
<evidence type="ECO:0000313" key="3">
    <source>
        <dbReference type="EMBL" id="SFM02526.1"/>
    </source>
</evidence>
<feature type="domain" description="SGNH hydrolase-type esterase" evidence="2">
    <location>
        <begin position="40"/>
        <end position="219"/>
    </location>
</feature>
<dbReference type="InterPro" id="IPR036514">
    <property type="entry name" value="SGNH_hydro_sf"/>
</dbReference>
<organism evidence="3 4">
    <name type="scientific">Shimia aestuarii</name>
    <dbReference type="NCBI Taxonomy" id="254406"/>
    <lineage>
        <taxon>Bacteria</taxon>
        <taxon>Pseudomonadati</taxon>
        <taxon>Pseudomonadota</taxon>
        <taxon>Alphaproteobacteria</taxon>
        <taxon>Rhodobacterales</taxon>
        <taxon>Roseobacteraceae</taxon>
    </lineage>
</organism>
<accession>A0A1I4MHI6</accession>
<dbReference type="Pfam" id="PF13472">
    <property type="entry name" value="Lipase_GDSL_2"/>
    <property type="match status" value="1"/>
</dbReference>
<dbReference type="InterPro" id="IPR013830">
    <property type="entry name" value="SGNH_hydro"/>
</dbReference>
<evidence type="ECO:0000256" key="1">
    <source>
        <dbReference type="SAM" id="SignalP"/>
    </source>
</evidence>
<dbReference type="Gene3D" id="3.40.50.1110">
    <property type="entry name" value="SGNH hydrolase"/>
    <property type="match status" value="1"/>
</dbReference>
<dbReference type="PROSITE" id="PS51257">
    <property type="entry name" value="PROKAR_LIPOPROTEIN"/>
    <property type="match status" value="1"/>
</dbReference>
<sequence>MKFTLSLLAAAVLFLAGCSETVTRSQVDNVSRADGPRILAMGDSLMAWHGVTERSITHSLANELGEPVLNRSIGGARIIYGLPISGSMGMKIANQYKEGNWDWIVLNGGGNDLWLGCGCVACDPKIERMISEDGRKGAIPHLVDSLRKTGANIVYVGYLRSPGVWSPIEECRDDGDKLEARIEKLAEILPNVHFVSLKDLVPHGDRSYHGADMIHPSLKASREIGKRVAAVIKASETAQLQ</sequence>
<feature type="signal peptide" evidence="1">
    <location>
        <begin position="1"/>
        <end position="24"/>
    </location>
</feature>
<dbReference type="SUPFAM" id="SSF52266">
    <property type="entry name" value="SGNH hydrolase"/>
    <property type="match status" value="1"/>
</dbReference>
<name>A0A1I4MHI6_9RHOB</name>
<evidence type="ECO:0000259" key="2">
    <source>
        <dbReference type="Pfam" id="PF13472"/>
    </source>
</evidence>
<dbReference type="RefSeq" id="WP_093093502.1">
    <property type="nucleotide sequence ID" value="NZ_FOTQ01000003.1"/>
</dbReference>
<keyword evidence="4" id="KW-1185">Reference proteome</keyword>
<dbReference type="AlphaFoldDB" id="A0A1I4MHI6"/>
<feature type="chain" id="PRO_5011589820" evidence="1">
    <location>
        <begin position="25"/>
        <end position="241"/>
    </location>
</feature>
<dbReference type="EMBL" id="FOTQ01000003">
    <property type="protein sequence ID" value="SFM02526.1"/>
    <property type="molecule type" value="Genomic_DNA"/>
</dbReference>
<gene>
    <name evidence="3" type="ORF">SAMN04488042_10381</name>
</gene>
<reference evidence="3 4" key="1">
    <citation type="submission" date="2016-10" db="EMBL/GenBank/DDBJ databases">
        <authorList>
            <person name="de Groot N.N."/>
        </authorList>
    </citation>
    <scope>NUCLEOTIDE SEQUENCE [LARGE SCALE GENOMIC DNA]</scope>
    <source>
        <strain evidence="3 4">DSM 15283</strain>
    </source>
</reference>
<keyword evidence="1" id="KW-0732">Signal</keyword>